<keyword evidence="2" id="KW-1185">Reference proteome</keyword>
<name>A0A834WPX4_9FABA</name>
<comment type="caution">
    <text evidence="1">The sequence shown here is derived from an EMBL/GenBank/DDBJ whole genome shotgun (WGS) entry which is preliminary data.</text>
</comment>
<dbReference type="EMBL" id="JAAIUW010000005">
    <property type="protein sequence ID" value="KAF7831680.1"/>
    <property type="molecule type" value="Genomic_DNA"/>
</dbReference>
<evidence type="ECO:0000313" key="2">
    <source>
        <dbReference type="Proteomes" id="UP000634136"/>
    </source>
</evidence>
<sequence>MRKPLRKSRTNNRTRLRKI</sequence>
<evidence type="ECO:0000313" key="1">
    <source>
        <dbReference type="EMBL" id="KAF7831680.1"/>
    </source>
</evidence>
<gene>
    <name evidence="1" type="ORF">G2W53_014013</name>
</gene>
<organism evidence="1 2">
    <name type="scientific">Senna tora</name>
    <dbReference type="NCBI Taxonomy" id="362788"/>
    <lineage>
        <taxon>Eukaryota</taxon>
        <taxon>Viridiplantae</taxon>
        <taxon>Streptophyta</taxon>
        <taxon>Embryophyta</taxon>
        <taxon>Tracheophyta</taxon>
        <taxon>Spermatophyta</taxon>
        <taxon>Magnoliopsida</taxon>
        <taxon>eudicotyledons</taxon>
        <taxon>Gunneridae</taxon>
        <taxon>Pentapetalae</taxon>
        <taxon>rosids</taxon>
        <taxon>fabids</taxon>
        <taxon>Fabales</taxon>
        <taxon>Fabaceae</taxon>
        <taxon>Caesalpinioideae</taxon>
        <taxon>Cassia clade</taxon>
        <taxon>Senna</taxon>
    </lineage>
</organism>
<accession>A0A834WPX4</accession>
<proteinExistence type="predicted"/>
<protein>
    <submittedName>
        <fullName evidence="1">Uncharacterized protein</fullName>
    </submittedName>
</protein>
<dbReference type="Proteomes" id="UP000634136">
    <property type="component" value="Unassembled WGS sequence"/>
</dbReference>
<dbReference type="AlphaFoldDB" id="A0A834WPX4"/>
<reference evidence="1" key="1">
    <citation type="submission" date="2020-09" db="EMBL/GenBank/DDBJ databases">
        <title>Genome-Enabled Discovery of Anthraquinone Biosynthesis in Senna tora.</title>
        <authorList>
            <person name="Kang S.-H."/>
            <person name="Pandey R.P."/>
            <person name="Lee C.-M."/>
            <person name="Sim J.-S."/>
            <person name="Jeong J.-T."/>
            <person name="Choi B.-S."/>
            <person name="Jung M."/>
            <person name="Ginzburg D."/>
            <person name="Zhao K."/>
            <person name="Won S.Y."/>
            <person name="Oh T.-J."/>
            <person name="Yu Y."/>
            <person name="Kim N.-H."/>
            <person name="Lee O.R."/>
            <person name="Lee T.-H."/>
            <person name="Bashyal P."/>
            <person name="Kim T.-S."/>
            <person name="Lee W.-H."/>
            <person name="Kawkins C."/>
            <person name="Kim C.-K."/>
            <person name="Kim J.S."/>
            <person name="Ahn B.O."/>
            <person name="Rhee S.Y."/>
            <person name="Sohng J.K."/>
        </authorList>
    </citation>
    <scope>NUCLEOTIDE SEQUENCE</scope>
    <source>
        <tissue evidence="1">Leaf</tissue>
    </source>
</reference>